<dbReference type="EMBL" id="GDJX01027166">
    <property type="protein sequence ID" value="JAT40770.1"/>
    <property type="molecule type" value="Transcribed_RNA"/>
</dbReference>
<name>A0A1D1XED7_9ARAE</name>
<dbReference type="Pfam" id="PF13639">
    <property type="entry name" value="zf-RING_2"/>
    <property type="match status" value="1"/>
</dbReference>
<feature type="compositionally biased region" description="Low complexity" evidence="2">
    <location>
        <begin position="174"/>
        <end position="187"/>
    </location>
</feature>
<feature type="compositionally biased region" description="Low complexity" evidence="2">
    <location>
        <begin position="405"/>
        <end position="424"/>
    </location>
</feature>
<dbReference type="AlphaFoldDB" id="A0A1D1XED7"/>
<dbReference type="GO" id="GO:0004842">
    <property type="term" value="F:ubiquitin-protein transferase activity"/>
    <property type="evidence" value="ECO:0007669"/>
    <property type="project" value="InterPro"/>
</dbReference>
<dbReference type="SMART" id="SM00184">
    <property type="entry name" value="RING"/>
    <property type="match status" value="1"/>
</dbReference>
<feature type="compositionally biased region" description="Polar residues" evidence="2">
    <location>
        <begin position="346"/>
        <end position="355"/>
    </location>
</feature>
<dbReference type="PANTHER" id="PTHR46798">
    <property type="entry name" value="OS09G0511500 PROTEIN"/>
    <property type="match status" value="1"/>
</dbReference>
<gene>
    <name evidence="4" type="primary">ATL5_1</name>
    <name evidence="4" type="ORF">g.65307</name>
</gene>
<feature type="compositionally biased region" description="Polar residues" evidence="2">
    <location>
        <begin position="320"/>
        <end position="332"/>
    </location>
</feature>
<dbReference type="GO" id="GO:0008270">
    <property type="term" value="F:zinc ion binding"/>
    <property type="evidence" value="ECO:0007669"/>
    <property type="project" value="UniProtKB-KW"/>
</dbReference>
<evidence type="ECO:0000256" key="2">
    <source>
        <dbReference type="SAM" id="MobiDB-lite"/>
    </source>
</evidence>
<evidence type="ECO:0000256" key="1">
    <source>
        <dbReference type="PROSITE-ProRule" id="PRU00175"/>
    </source>
</evidence>
<dbReference type="Gene3D" id="3.30.40.10">
    <property type="entry name" value="Zinc/RING finger domain, C3HC4 (zinc finger)"/>
    <property type="match status" value="1"/>
</dbReference>
<dbReference type="PANTHER" id="PTHR46798:SF3">
    <property type="entry name" value="RING FINGER FAMILY PROTEIN"/>
    <property type="match status" value="1"/>
</dbReference>
<sequence length="437" mass="47822">MDLGEADTASGECAGGGGALASQARVPCSICLEGVEDDGERSTAKLLCGHRFHLDCIGSAFNAKGVMQCPNCRKIEKGDWLYANGCHSFRETSLDGWTYDEDMYDPNYSEMSYEFHWCPFTRLAHVPSSIEDGESQSISYNGLDGHHSVFTVPPATWLAHPCPYLPYLHPVRPSSSSQVSTDSGTDGPTVHHHWSNRYGPIEIQTSHAFPATDIHYHSQEPHPPAHSHLSSRVSGADQFSVPSATVRSTRHDLDGHPRRATFLHPFIIRHGLASRASTSSDSVPLYVGTSQAEVHPQDLHGTYQHYSAVSMGAPFVPGTRRSSGMSLTSRAPTPSDHYGSYLLPSAPSSGQSPQDGQAARVDHFYAWERDQLTPFPLTPVERDSAWWGPFHQIPVSSDTGGVTGSWHQHNSESSSSQGRSEGFSDLPIRPPQMYPFI</sequence>
<keyword evidence="1" id="KW-0863">Zinc-finger</keyword>
<evidence type="ECO:0000259" key="3">
    <source>
        <dbReference type="PROSITE" id="PS50089"/>
    </source>
</evidence>
<accession>A0A1D1XED7</accession>
<feature type="region of interest" description="Disordered" evidence="2">
    <location>
        <begin position="173"/>
        <end position="194"/>
    </location>
</feature>
<dbReference type="InterPro" id="IPR013083">
    <property type="entry name" value="Znf_RING/FYVE/PHD"/>
</dbReference>
<feature type="region of interest" description="Disordered" evidence="2">
    <location>
        <begin position="319"/>
        <end position="358"/>
    </location>
</feature>
<dbReference type="SUPFAM" id="SSF57850">
    <property type="entry name" value="RING/U-box"/>
    <property type="match status" value="1"/>
</dbReference>
<keyword evidence="1" id="KW-0862">Zinc</keyword>
<dbReference type="PROSITE" id="PS50089">
    <property type="entry name" value="ZF_RING_2"/>
    <property type="match status" value="1"/>
</dbReference>
<evidence type="ECO:0000313" key="4">
    <source>
        <dbReference type="EMBL" id="JAT40770.1"/>
    </source>
</evidence>
<organism evidence="4">
    <name type="scientific">Anthurium amnicola</name>
    <dbReference type="NCBI Taxonomy" id="1678845"/>
    <lineage>
        <taxon>Eukaryota</taxon>
        <taxon>Viridiplantae</taxon>
        <taxon>Streptophyta</taxon>
        <taxon>Embryophyta</taxon>
        <taxon>Tracheophyta</taxon>
        <taxon>Spermatophyta</taxon>
        <taxon>Magnoliopsida</taxon>
        <taxon>Liliopsida</taxon>
        <taxon>Araceae</taxon>
        <taxon>Pothoideae</taxon>
        <taxon>Potheae</taxon>
        <taxon>Anthurium</taxon>
    </lineage>
</organism>
<feature type="region of interest" description="Disordered" evidence="2">
    <location>
        <begin position="1"/>
        <end position="20"/>
    </location>
</feature>
<feature type="domain" description="RING-type" evidence="3">
    <location>
        <begin position="28"/>
        <end position="73"/>
    </location>
</feature>
<proteinExistence type="predicted"/>
<feature type="region of interest" description="Disordered" evidence="2">
    <location>
        <begin position="398"/>
        <end position="430"/>
    </location>
</feature>
<keyword evidence="1" id="KW-0479">Metal-binding</keyword>
<dbReference type="InterPro" id="IPR044274">
    <property type="entry name" value="RFI2"/>
</dbReference>
<protein>
    <submittedName>
        <fullName evidence="4">RING-H2 finger protein ATL5</fullName>
    </submittedName>
</protein>
<dbReference type="InterPro" id="IPR001841">
    <property type="entry name" value="Znf_RING"/>
</dbReference>
<reference evidence="4" key="1">
    <citation type="submission" date="2015-07" db="EMBL/GenBank/DDBJ databases">
        <title>Transcriptome Assembly of Anthurium amnicola.</title>
        <authorList>
            <person name="Suzuki J."/>
        </authorList>
    </citation>
    <scope>NUCLEOTIDE SEQUENCE</scope>
</reference>
<feature type="region of interest" description="Disordered" evidence="2">
    <location>
        <begin position="214"/>
        <end position="238"/>
    </location>
</feature>